<feature type="chain" id="PRO_5002454817" evidence="1">
    <location>
        <begin position="28"/>
        <end position="78"/>
    </location>
</feature>
<keyword evidence="1" id="KW-0732">Signal</keyword>
<dbReference type="KEGG" id="ssck:SPSK_00361"/>
<feature type="signal peptide" evidence="1">
    <location>
        <begin position="1"/>
        <end position="27"/>
    </location>
</feature>
<sequence>MTGYDPVARSCLVSGCLAVGLLRLHLAALLPPIAVLNRVGPGPGCCIGWYGTMNEEEKEERFGEASVRGKADNGGEIA</sequence>
<dbReference type="RefSeq" id="XP_016586714.1">
    <property type="nucleotide sequence ID" value="XM_016727332.1"/>
</dbReference>
<evidence type="ECO:0000256" key="1">
    <source>
        <dbReference type="SAM" id="SignalP"/>
    </source>
</evidence>
<reference evidence="2 3" key="2">
    <citation type="journal article" date="2015" name="Eukaryot. Cell">
        <title>Asexual propagation of a virulent clone complex in a human and feline outbreak of sporotrichosis.</title>
        <authorList>
            <person name="Teixeira Mde M."/>
            <person name="Rodrigues A.M."/>
            <person name="Tsui C.K."/>
            <person name="de Almeida L.G."/>
            <person name="Van Diepeningen A.D."/>
            <person name="van den Ende B.G."/>
            <person name="Fernandes G.F."/>
            <person name="Kano R."/>
            <person name="Hamelin R.C."/>
            <person name="Lopes-Bezerra L.M."/>
            <person name="Vasconcelos A.T."/>
            <person name="de Hoog S."/>
            <person name="de Camargo Z.P."/>
            <person name="Felipe M.S."/>
        </authorList>
    </citation>
    <scope>NUCLEOTIDE SEQUENCE [LARGE SCALE GENOMIC DNA]</scope>
    <source>
        <strain evidence="2 3">1099-18</strain>
    </source>
</reference>
<gene>
    <name evidence="2" type="ORF">SPSK_00361</name>
</gene>
<name>A0A0F2M2V1_SPOSC</name>
<accession>A0A0F2M2V1</accession>
<evidence type="ECO:0000313" key="3">
    <source>
        <dbReference type="Proteomes" id="UP000033710"/>
    </source>
</evidence>
<proteinExistence type="predicted"/>
<dbReference type="Proteomes" id="UP000033710">
    <property type="component" value="Unassembled WGS sequence"/>
</dbReference>
<evidence type="ECO:0000313" key="2">
    <source>
        <dbReference type="EMBL" id="KJR84038.1"/>
    </source>
</evidence>
<dbReference type="AlphaFoldDB" id="A0A0F2M2V1"/>
<organism evidence="2 3">
    <name type="scientific">Sporothrix schenckii 1099-18</name>
    <dbReference type="NCBI Taxonomy" id="1397361"/>
    <lineage>
        <taxon>Eukaryota</taxon>
        <taxon>Fungi</taxon>
        <taxon>Dikarya</taxon>
        <taxon>Ascomycota</taxon>
        <taxon>Pezizomycotina</taxon>
        <taxon>Sordariomycetes</taxon>
        <taxon>Sordariomycetidae</taxon>
        <taxon>Ophiostomatales</taxon>
        <taxon>Ophiostomataceae</taxon>
        <taxon>Sporothrix</taxon>
    </lineage>
</organism>
<dbReference type="EMBL" id="AXCR01000008">
    <property type="protein sequence ID" value="KJR84038.1"/>
    <property type="molecule type" value="Genomic_DNA"/>
</dbReference>
<dbReference type="VEuPathDB" id="FungiDB:SPSK_00361"/>
<protein>
    <submittedName>
        <fullName evidence="2">Uncharacterized protein</fullName>
    </submittedName>
</protein>
<reference evidence="2 3" key="1">
    <citation type="journal article" date="2014" name="BMC Genomics">
        <title>Comparative genomics of the major fungal agents of human and animal Sporotrichosis: Sporothrix schenckii and Sporothrix brasiliensis.</title>
        <authorList>
            <person name="Teixeira M.M."/>
            <person name="de Almeida L.G."/>
            <person name="Kubitschek-Barreira P."/>
            <person name="Alves F.L."/>
            <person name="Kioshima E.S."/>
            <person name="Abadio A.K."/>
            <person name="Fernandes L."/>
            <person name="Derengowski L.S."/>
            <person name="Ferreira K.S."/>
            <person name="Souza R.C."/>
            <person name="Ruiz J.C."/>
            <person name="de Andrade N.C."/>
            <person name="Paes H.C."/>
            <person name="Nicola A.M."/>
            <person name="Albuquerque P."/>
            <person name="Gerber A.L."/>
            <person name="Martins V.P."/>
            <person name="Peconick L.D."/>
            <person name="Neto A.V."/>
            <person name="Chaucanez C.B."/>
            <person name="Silva P.A."/>
            <person name="Cunha O.L."/>
            <person name="de Oliveira F.F."/>
            <person name="dos Santos T.C."/>
            <person name="Barros A.L."/>
            <person name="Soares M.A."/>
            <person name="de Oliveira L.M."/>
            <person name="Marini M.M."/>
            <person name="Villalobos-Duno H."/>
            <person name="Cunha M.M."/>
            <person name="de Hoog S."/>
            <person name="da Silveira J.F."/>
            <person name="Henrissat B."/>
            <person name="Nino-Vega G.A."/>
            <person name="Cisalpino P.S."/>
            <person name="Mora-Montes H.M."/>
            <person name="Almeida S.R."/>
            <person name="Stajich J.E."/>
            <person name="Lopes-Bezerra L.M."/>
            <person name="Vasconcelos A.T."/>
            <person name="Felipe M.S."/>
        </authorList>
    </citation>
    <scope>NUCLEOTIDE SEQUENCE [LARGE SCALE GENOMIC DNA]</scope>
    <source>
        <strain evidence="2 3">1099-18</strain>
    </source>
</reference>
<dbReference type="GeneID" id="27662609"/>
<comment type="caution">
    <text evidence="2">The sequence shown here is derived from an EMBL/GenBank/DDBJ whole genome shotgun (WGS) entry which is preliminary data.</text>
</comment>